<dbReference type="Gene3D" id="3.10.180.10">
    <property type="entry name" value="2,3-Dihydroxybiphenyl 1,2-Dioxygenase, domain 1"/>
    <property type="match status" value="1"/>
</dbReference>
<dbReference type="Pfam" id="PF00903">
    <property type="entry name" value="Glyoxalase"/>
    <property type="match status" value="1"/>
</dbReference>
<protein>
    <submittedName>
        <fullName evidence="3">Lactoylglutathione lyase family protein</fullName>
    </submittedName>
</protein>
<evidence type="ECO:0000256" key="1">
    <source>
        <dbReference type="ARBA" id="ARBA00022723"/>
    </source>
</evidence>
<keyword evidence="1" id="KW-0479">Metal-binding</keyword>
<dbReference type="GO" id="GO:0046872">
    <property type="term" value="F:metal ion binding"/>
    <property type="evidence" value="ECO:0007669"/>
    <property type="project" value="UniProtKB-KW"/>
</dbReference>
<sequence length="142" mass="15662">MAISQVRLVVTDFDACFRFYRDVMGLHILWGEEGAQYAGFRLAEGASLTLFRPQPGTTVAETVPGQDRVVLIFSVEDLDGSVDLLKHSGARFVSGPADYPEWGVRAAQFRDPAGNLLELASPLPISLWSETLREAAHRLEQT</sequence>
<dbReference type="AlphaFoldDB" id="I4EJ21"/>
<dbReference type="GO" id="GO:0046491">
    <property type="term" value="P:L-methylmalonyl-CoA metabolic process"/>
    <property type="evidence" value="ECO:0007669"/>
    <property type="project" value="TreeGrafter"/>
</dbReference>
<evidence type="ECO:0000259" key="2">
    <source>
        <dbReference type="PROSITE" id="PS51819"/>
    </source>
</evidence>
<dbReference type="PANTHER" id="PTHR43048">
    <property type="entry name" value="METHYLMALONYL-COA EPIMERASE"/>
    <property type="match status" value="1"/>
</dbReference>
<dbReference type="InterPro" id="IPR029068">
    <property type="entry name" value="Glyas_Bleomycin-R_OHBP_Dase"/>
</dbReference>
<accession>I4EJ21</accession>
<dbReference type="GO" id="GO:0004493">
    <property type="term" value="F:methylmalonyl-CoA epimerase activity"/>
    <property type="evidence" value="ECO:0007669"/>
    <property type="project" value="TreeGrafter"/>
</dbReference>
<dbReference type="OrthoDB" id="9796521at2"/>
<keyword evidence="4" id="KW-1185">Reference proteome</keyword>
<comment type="caution">
    <text evidence="3">The sequence shown here is derived from an EMBL/GenBank/DDBJ whole genome shotgun (WGS) entry which is preliminary data.</text>
</comment>
<dbReference type="InterPro" id="IPR037523">
    <property type="entry name" value="VOC_core"/>
</dbReference>
<organism evidence="3 4">
    <name type="scientific">Nitrolancea hollandica Lb</name>
    <dbReference type="NCBI Taxonomy" id="1129897"/>
    <lineage>
        <taxon>Bacteria</taxon>
        <taxon>Pseudomonadati</taxon>
        <taxon>Thermomicrobiota</taxon>
        <taxon>Thermomicrobia</taxon>
        <taxon>Sphaerobacterales</taxon>
        <taxon>Sphaerobacterineae</taxon>
        <taxon>Sphaerobacteraceae</taxon>
        <taxon>Nitrolancea</taxon>
    </lineage>
</organism>
<dbReference type="Proteomes" id="UP000004221">
    <property type="component" value="Unassembled WGS sequence"/>
</dbReference>
<feature type="domain" description="VOC" evidence="2">
    <location>
        <begin position="2"/>
        <end position="122"/>
    </location>
</feature>
<evidence type="ECO:0000313" key="3">
    <source>
        <dbReference type="EMBL" id="CCF84683.1"/>
    </source>
</evidence>
<name>I4EJ21_9BACT</name>
<gene>
    <name evidence="3" type="ORF">NITHO_3770002</name>
</gene>
<proteinExistence type="predicted"/>
<dbReference type="InterPro" id="IPR051785">
    <property type="entry name" value="MMCE/EMCE_epimerase"/>
</dbReference>
<dbReference type="PANTHER" id="PTHR43048:SF4">
    <property type="entry name" value="RING-CLEAVING DIOXYGENASE-RELATED"/>
    <property type="match status" value="1"/>
</dbReference>
<dbReference type="InterPro" id="IPR004360">
    <property type="entry name" value="Glyas_Fos-R_dOase_dom"/>
</dbReference>
<dbReference type="GO" id="GO:0016829">
    <property type="term" value="F:lyase activity"/>
    <property type="evidence" value="ECO:0007669"/>
    <property type="project" value="UniProtKB-KW"/>
</dbReference>
<dbReference type="RefSeq" id="WP_008479026.1">
    <property type="nucleotide sequence ID" value="NZ_CAGS01000309.1"/>
</dbReference>
<keyword evidence="3" id="KW-0456">Lyase</keyword>
<evidence type="ECO:0000313" key="4">
    <source>
        <dbReference type="Proteomes" id="UP000004221"/>
    </source>
</evidence>
<dbReference type="EMBL" id="CAGS01000309">
    <property type="protein sequence ID" value="CCF84683.1"/>
    <property type="molecule type" value="Genomic_DNA"/>
</dbReference>
<reference evidence="3 4" key="1">
    <citation type="journal article" date="2012" name="ISME J.">
        <title>Nitrification expanded: discovery, physiology and genomics of a nitrite-oxidizing bacterium from the phylum Chloroflexi.</title>
        <authorList>
            <person name="Sorokin D.Y."/>
            <person name="Lucker S."/>
            <person name="Vejmelkova D."/>
            <person name="Kostrikina N.A."/>
            <person name="Kleerebezem R."/>
            <person name="Rijpstra W.I."/>
            <person name="Damste J.S."/>
            <person name="Le Paslier D."/>
            <person name="Muyzer G."/>
            <person name="Wagner M."/>
            <person name="van Loosdrecht M.C."/>
            <person name="Daims H."/>
        </authorList>
    </citation>
    <scope>NUCLEOTIDE SEQUENCE [LARGE SCALE GENOMIC DNA]</scope>
    <source>
        <strain evidence="4">none</strain>
    </source>
</reference>
<dbReference type="PROSITE" id="PS51819">
    <property type="entry name" value="VOC"/>
    <property type="match status" value="1"/>
</dbReference>
<dbReference type="SUPFAM" id="SSF54593">
    <property type="entry name" value="Glyoxalase/Bleomycin resistance protein/Dihydroxybiphenyl dioxygenase"/>
    <property type="match status" value="1"/>
</dbReference>